<feature type="coiled-coil region" evidence="1">
    <location>
        <begin position="346"/>
        <end position="387"/>
    </location>
</feature>
<keyword evidence="4" id="KW-1185">Reference proteome</keyword>
<evidence type="ECO:0000313" key="4">
    <source>
        <dbReference type="Proteomes" id="UP001623348"/>
    </source>
</evidence>
<evidence type="ECO:0000256" key="2">
    <source>
        <dbReference type="SAM" id="Phobius"/>
    </source>
</evidence>
<keyword evidence="2" id="KW-0812">Transmembrane</keyword>
<dbReference type="EMBL" id="BAAFJT010000040">
    <property type="protein sequence ID" value="GAB0205960.1"/>
    <property type="molecule type" value="Genomic_DNA"/>
</dbReference>
<keyword evidence="2" id="KW-0472">Membrane</keyword>
<organism evidence="3 4">
    <name type="scientific">Grus japonensis</name>
    <name type="common">Japanese crane</name>
    <name type="synonym">Red-crowned crane</name>
    <dbReference type="NCBI Taxonomy" id="30415"/>
    <lineage>
        <taxon>Eukaryota</taxon>
        <taxon>Metazoa</taxon>
        <taxon>Chordata</taxon>
        <taxon>Craniata</taxon>
        <taxon>Vertebrata</taxon>
        <taxon>Euteleostomi</taxon>
        <taxon>Archelosauria</taxon>
        <taxon>Archosauria</taxon>
        <taxon>Dinosauria</taxon>
        <taxon>Saurischia</taxon>
        <taxon>Theropoda</taxon>
        <taxon>Coelurosauria</taxon>
        <taxon>Aves</taxon>
        <taxon>Neognathae</taxon>
        <taxon>Neoaves</taxon>
        <taxon>Gruiformes</taxon>
        <taxon>Gruidae</taxon>
        <taxon>Grus</taxon>
    </lineage>
</organism>
<name>A0ABC9Y7B9_GRUJA</name>
<evidence type="ECO:0000256" key="1">
    <source>
        <dbReference type="SAM" id="Coils"/>
    </source>
</evidence>
<evidence type="ECO:0000313" key="3">
    <source>
        <dbReference type="EMBL" id="GAB0205960.1"/>
    </source>
</evidence>
<sequence length="396" mass="45943">MDNGIECTLSKFADDTKLCGVVNTLEGRDAIQRYLDRLERWARANRVKFNKAKYKVLHVGWRNPKHNYRLGEEWIESSPKEKDLGVLTDEKLNMSQQCVLAAQKANRVLGCIKRGVTSRSREVILPLYSALMRPHLEYCVQLWGPQYRRDMELLEQVQRRATKLTGGLEHLSYEDRLRELGLFSLEKRQLRGDLIAAFQYLKGPTGKLTLQMGIKHFSGLFVMLCIGFGLSILTTIGEHIVYRLVLPRIKKKSKMKYWLHTSQRLHRALNSSFIEDKCQPKKKRVEKRSHIGNSQHAVWNTANPGNCHRKKYVCTEEEQNEVMLQDIPLPQLRRETPASLTTNGKAESLNIARTSVMQELTELEKQIEIIKQELQLAMDRKSELEEYQRTNRTAEP</sequence>
<dbReference type="Proteomes" id="UP001623348">
    <property type="component" value="Unassembled WGS sequence"/>
</dbReference>
<accession>A0ABC9Y7B9</accession>
<dbReference type="PANTHER" id="PTHR33332">
    <property type="entry name" value="REVERSE TRANSCRIPTASE DOMAIN-CONTAINING PROTEIN"/>
    <property type="match status" value="1"/>
</dbReference>
<protein>
    <submittedName>
        <fullName evidence="3">Glutamate receptor ionotropic, NMDA 3A-like</fullName>
    </submittedName>
</protein>
<dbReference type="AlphaFoldDB" id="A0ABC9Y7B9"/>
<feature type="transmembrane region" description="Helical" evidence="2">
    <location>
        <begin position="220"/>
        <end position="246"/>
    </location>
</feature>
<keyword evidence="1" id="KW-0175">Coiled coil</keyword>
<keyword evidence="2" id="KW-1133">Transmembrane helix</keyword>
<proteinExistence type="predicted"/>
<gene>
    <name evidence="3" type="ORF">GRJ2_003061600</name>
</gene>
<comment type="caution">
    <text evidence="3">The sequence shown here is derived from an EMBL/GenBank/DDBJ whole genome shotgun (WGS) entry which is preliminary data.</text>
</comment>
<reference evidence="3 4" key="1">
    <citation type="submission" date="2024-06" db="EMBL/GenBank/DDBJ databases">
        <title>The draft genome of Grus japonensis, version 3.</title>
        <authorList>
            <person name="Nabeshima K."/>
            <person name="Suzuki S."/>
            <person name="Onuma M."/>
        </authorList>
    </citation>
    <scope>NUCLEOTIDE SEQUENCE [LARGE SCALE GENOMIC DNA]</scope>
    <source>
        <strain evidence="3 4">451A</strain>
    </source>
</reference>